<evidence type="ECO:0000313" key="2">
    <source>
        <dbReference type="Proteomes" id="UP000241868"/>
    </source>
</evidence>
<dbReference type="EMBL" id="PXYY01000097">
    <property type="protein sequence ID" value="PSJ79540.1"/>
    <property type="molecule type" value="Genomic_DNA"/>
</dbReference>
<comment type="caution">
    <text evidence="1">The sequence shown here is derived from an EMBL/GenBank/DDBJ whole genome shotgun (WGS) entry which is preliminary data.</text>
</comment>
<gene>
    <name evidence="1" type="ORF">C7N83_11650</name>
</gene>
<feature type="non-terminal residue" evidence="1">
    <location>
        <position position="85"/>
    </location>
</feature>
<reference evidence="1 2" key="1">
    <citation type="submission" date="2018-03" db="EMBL/GenBank/DDBJ databases">
        <title>Neisseria weixii sp. nov., isolated from the intestinal contents of Tibetan Plateau pika (Ochotona curzoniae) in Yushu, Qinghai Province, China.</title>
        <authorList>
            <person name="Gui Z."/>
        </authorList>
    </citation>
    <scope>NUCLEOTIDE SEQUENCE [LARGE SCALE GENOMIC DNA]</scope>
    <source>
        <strain evidence="1 2">ATCC 51483</strain>
    </source>
</reference>
<proteinExistence type="predicted"/>
<organism evidence="1 2">
    <name type="scientific">Neisseria iguanae</name>
    <dbReference type="NCBI Taxonomy" id="90242"/>
    <lineage>
        <taxon>Bacteria</taxon>
        <taxon>Pseudomonadati</taxon>
        <taxon>Pseudomonadota</taxon>
        <taxon>Betaproteobacteria</taxon>
        <taxon>Neisseriales</taxon>
        <taxon>Neisseriaceae</taxon>
        <taxon>Neisseria</taxon>
    </lineage>
</organism>
<keyword evidence="2" id="KW-1185">Reference proteome</keyword>
<dbReference type="Proteomes" id="UP000241868">
    <property type="component" value="Unassembled WGS sequence"/>
</dbReference>
<protein>
    <submittedName>
        <fullName evidence="1">Uncharacterized protein</fullName>
    </submittedName>
</protein>
<dbReference type="AlphaFoldDB" id="A0A2P7TXV2"/>
<sequence>MTVRAQRRLTRPMAQPIRPRTQHCYPYPAFSAAAVLTNPACPTTAHSAATVTGWRKTIPFPNCWIRLTANWPEKGLKIQSTKAAV</sequence>
<accession>A0A2P7TXV2</accession>
<name>A0A2P7TXV2_9NEIS</name>
<evidence type="ECO:0000313" key="1">
    <source>
        <dbReference type="EMBL" id="PSJ79540.1"/>
    </source>
</evidence>